<organism evidence="2">
    <name type="scientific">Salvia splendens</name>
    <name type="common">Scarlet sage</name>
    <dbReference type="NCBI Taxonomy" id="180675"/>
    <lineage>
        <taxon>Eukaryota</taxon>
        <taxon>Viridiplantae</taxon>
        <taxon>Streptophyta</taxon>
        <taxon>Embryophyta</taxon>
        <taxon>Tracheophyta</taxon>
        <taxon>Spermatophyta</taxon>
        <taxon>Magnoliopsida</taxon>
        <taxon>eudicotyledons</taxon>
        <taxon>Gunneridae</taxon>
        <taxon>Pentapetalae</taxon>
        <taxon>asterids</taxon>
        <taxon>lamiids</taxon>
        <taxon>Lamiales</taxon>
        <taxon>Lamiaceae</taxon>
        <taxon>Nepetoideae</taxon>
        <taxon>Mentheae</taxon>
        <taxon>Salviinae</taxon>
        <taxon>Salvia</taxon>
        <taxon>Salvia subgen. Calosphace</taxon>
        <taxon>core Calosphace</taxon>
    </lineage>
</organism>
<protein>
    <recommendedName>
        <fullName evidence="1">NB-ARC domain-containing protein</fullName>
    </recommendedName>
</protein>
<gene>
    <name evidence="2" type="ORF">SASPL_149797</name>
</gene>
<name>A0A8X8W525_SALSN</name>
<evidence type="ECO:0000313" key="3">
    <source>
        <dbReference type="Proteomes" id="UP000298416"/>
    </source>
</evidence>
<sequence length="111" mass="12932">MMNLYDIYDQVLRMYLPDNSNGSRIVITTRESDGAFYVAGSKSLHHVRLLNKSTSWDLLCQIVFGEEENCKRWQLRLGVIAVGFLLPFMRLEGSCQMLKGQEMFGRMFQRM</sequence>
<dbReference type="SUPFAM" id="SSF52540">
    <property type="entry name" value="P-loop containing nucleoside triphosphate hydrolases"/>
    <property type="match status" value="1"/>
</dbReference>
<evidence type="ECO:0000259" key="1">
    <source>
        <dbReference type="Pfam" id="PF00931"/>
    </source>
</evidence>
<reference evidence="2" key="1">
    <citation type="submission" date="2018-01" db="EMBL/GenBank/DDBJ databases">
        <authorList>
            <person name="Mao J.F."/>
        </authorList>
    </citation>
    <scope>NUCLEOTIDE SEQUENCE</scope>
    <source>
        <strain evidence="2">Huo1</strain>
        <tissue evidence="2">Leaf</tissue>
    </source>
</reference>
<proteinExistence type="predicted"/>
<reference evidence="2" key="2">
    <citation type="submission" date="2020-08" db="EMBL/GenBank/DDBJ databases">
        <title>Plant Genome Project.</title>
        <authorList>
            <person name="Zhang R.-G."/>
        </authorList>
    </citation>
    <scope>NUCLEOTIDE SEQUENCE</scope>
    <source>
        <strain evidence="2">Huo1</strain>
        <tissue evidence="2">Leaf</tissue>
    </source>
</reference>
<dbReference type="InterPro" id="IPR002182">
    <property type="entry name" value="NB-ARC"/>
</dbReference>
<dbReference type="Pfam" id="PF00931">
    <property type="entry name" value="NB-ARC"/>
    <property type="match status" value="1"/>
</dbReference>
<accession>A0A8X8W525</accession>
<keyword evidence="3" id="KW-1185">Reference proteome</keyword>
<comment type="caution">
    <text evidence="2">The sequence shown here is derived from an EMBL/GenBank/DDBJ whole genome shotgun (WGS) entry which is preliminary data.</text>
</comment>
<dbReference type="Proteomes" id="UP000298416">
    <property type="component" value="Unassembled WGS sequence"/>
</dbReference>
<dbReference type="EMBL" id="PNBA02000020">
    <property type="protein sequence ID" value="KAG6388372.1"/>
    <property type="molecule type" value="Genomic_DNA"/>
</dbReference>
<dbReference type="AlphaFoldDB" id="A0A8X8W525"/>
<dbReference type="GO" id="GO:0043531">
    <property type="term" value="F:ADP binding"/>
    <property type="evidence" value="ECO:0007669"/>
    <property type="project" value="InterPro"/>
</dbReference>
<evidence type="ECO:0000313" key="2">
    <source>
        <dbReference type="EMBL" id="KAG6388372.1"/>
    </source>
</evidence>
<dbReference type="InterPro" id="IPR027417">
    <property type="entry name" value="P-loop_NTPase"/>
</dbReference>
<feature type="domain" description="NB-ARC" evidence="1">
    <location>
        <begin position="6"/>
        <end position="67"/>
    </location>
</feature>